<gene>
    <name evidence="4" type="ORF">BKX93_14960</name>
</gene>
<dbReference type="RefSeq" id="WP_070980434.1">
    <property type="nucleotide sequence ID" value="NZ_CP017707.1"/>
</dbReference>
<evidence type="ECO:0000256" key="2">
    <source>
        <dbReference type="SAM" id="SignalP"/>
    </source>
</evidence>
<protein>
    <recommendedName>
        <fullName evidence="3">GH16 domain-containing protein</fullName>
    </recommendedName>
</protein>
<dbReference type="CDD" id="cd00413">
    <property type="entry name" value="Glyco_hydrolase_16"/>
    <property type="match status" value="1"/>
</dbReference>
<dbReference type="Gene3D" id="2.60.120.200">
    <property type="match status" value="1"/>
</dbReference>
<dbReference type="EMBL" id="CP017707">
    <property type="protein sequence ID" value="AOZ51171.1"/>
    <property type="molecule type" value="Genomic_DNA"/>
</dbReference>
<evidence type="ECO:0000313" key="4">
    <source>
        <dbReference type="EMBL" id="AOZ51171.1"/>
    </source>
</evidence>
<dbReference type="GO" id="GO:0005975">
    <property type="term" value="P:carbohydrate metabolic process"/>
    <property type="evidence" value="ECO:0007669"/>
    <property type="project" value="InterPro"/>
</dbReference>
<keyword evidence="2" id="KW-0732">Signal</keyword>
<dbReference type="SUPFAM" id="SSF49899">
    <property type="entry name" value="Concanavalin A-like lectins/glucanases"/>
    <property type="match status" value="1"/>
</dbReference>
<feature type="domain" description="GH16" evidence="3">
    <location>
        <begin position="31"/>
        <end position="237"/>
    </location>
</feature>
<comment type="similarity">
    <text evidence="1">Belongs to the glycosyl hydrolase 16 family.</text>
</comment>
<dbReference type="PROSITE" id="PS51257">
    <property type="entry name" value="PROKAR_LIPOPROTEIN"/>
    <property type="match status" value="1"/>
</dbReference>
<evidence type="ECO:0000313" key="5">
    <source>
        <dbReference type="Proteomes" id="UP000178776"/>
    </source>
</evidence>
<organism evidence="4 5">
    <name type="scientific">Chromobacterium vaccinii</name>
    <dbReference type="NCBI Taxonomy" id="1108595"/>
    <lineage>
        <taxon>Bacteria</taxon>
        <taxon>Pseudomonadati</taxon>
        <taxon>Pseudomonadota</taxon>
        <taxon>Betaproteobacteria</taxon>
        <taxon>Neisseriales</taxon>
        <taxon>Chromobacteriaceae</taxon>
        <taxon>Chromobacterium</taxon>
    </lineage>
</organism>
<accession>A0A1D9LIV4</accession>
<evidence type="ECO:0000259" key="3">
    <source>
        <dbReference type="PROSITE" id="PS51762"/>
    </source>
</evidence>
<dbReference type="AlphaFoldDB" id="A0A1D9LIV4"/>
<dbReference type="PROSITE" id="PS51762">
    <property type="entry name" value="GH16_2"/>
    <property type="match status" value="1"/>
</dbReference>
<feature type="signal peptide" evidence="2">
    <location>
        <begin position="1"/>
        <end position="18"/>
    </location>
</feature>
<sequence>MKIAFALGCALSVALACAQSAAAKTIRFSGYDWEVRSQGSSGPGPNVWDENNAWLDAQGRLHLKIAKRGGQWSAAELYLPQRLGFGRYQFKLIGRPDRFDPNVVLGLFNYPTPDVGPDGSNEIDIEFSRWGSPANPMGNYTVYPARPGPAPTSYAFDFALGGDYSTHRFDWSAAAVDYQSLHGFQDGDLYPIAHWRFNPVDAAQRVPQQPLPVHLNLWLFQGKPPADGKEVEVVMQEFKFVPAAAR</sequence>
<dbReference type="InterPro" id="IPR013320">
    <property type="entry name" value="ConA-like_dom_sf"/>
</dbReference>
<reference evidence="4 5" key="1">
    <citation type="submission" date="2016-10" db="EMBL/GenBank/DDBJ databases">
        <title>Chromobacterium muskegensis sp. nov., an insecticidal bacterium isolated from Sphagnum bogs.</title>
        <authorList>
            <person name="Sparks M.E."/>
            <person name="Blackburn M.B."/>
            <person name="Gundersen-Rindal D.E."/>
            <person name="Mitchell A."/>
            <person name="Farrar R."/>
            <person name="Kuhar D."/>
        </authorList>
    </citation>
    <scope>NUCLEOTIDE SEQUENCE [LARGE SCALE GENOMIC DNA]</scope>
    <source>
        <strain evidence="4 5">21-1</strain>
    </source>
</reference>
<feature type="chain" id="PRO_5009443173" description="GH16 domain-containing protein" evidence="2">
    <location>
        <begin position="19"/>
        <end position="246"/>
    </location>
</feature>
<dbReference type="GeneID" id="68842507"/>
<evidence type="ECO:0000256" key="1">
    <source>
        <dbReference type="ARBA" id="ARBA00006865"/>
    </source>
</evidence>
<dbReference type="GO" id="GO:0004553">
    <property type="term" value="F:hydrolase activity, hydrolyzing O-glycosyl compounds"/>
    <property type="evidence" value="ECO:0007669"/>
    <property type="project" value="InterPro"/>
</dbReference>
<name>A0A1D9LIV4_9NEIS</name>
<dbReference type="InterPro" id="IPR000757">
    <property type="entry name" value="Beta-glucanase-like"/>
</dbReference>
<dbReference type="Proteomes" id="UP000178776">
    <property type="component" value="Chromosome"/>
</dbReference>
<dbReference type="STRING" id="1108595.BKX93_14960"/>
<dbReference type="KEGG" id="cvc:BKX93_14960"/>
<proteinExistence type="inferred from homology"/>